<dbReference type="EMBL" id="CP091507">
    <property type="protein sequence ID" value="UOO78855.1"/>
    <property type="molecule type" value="Genomic_DNA"/>
</dbReference>
<keyword evidence="1" id="KW-0732">Signal</keyword>
<evidence type="ECO:0000313" key="4">
    <source>
        <dbReference type="Proteomes" id="UP000294721"/>
    </source>
</evidence>
<evidence type="ECO:0000313" key="2">
    <source>
        <dbReference type="EMBL" id="TCP10371.1"/>
    </source>
</evidence>
<evidence type="ECO:0000313" key="5">
    <source>
        <dbReference type="Proteomes" id="UP000829756"/>
    </source>
</evidence>
<dbReference type="KEGG" id="usu:LVJ78_09115"/>
<evidence type="ECO:0008006" key="6">
    <source>
        <dbReference type="Google" id="ProtNLM"/>
    </source>
</evidence>
<name>A0AAE9KGG3_9NEIS</name>
<organism evidence="3 5">
    <name type="scientific">Uruburuella suis</name>
    <dbReference type="NCBI Taxonomy" id="252130"/>
    <lineage>
        <taxon>Bacteria</taxon>
        <taxon>Pseudomonadati</taxon>
        <taxon>Pseudomonadota</taxon>
        <taxon>Betaproteobacteria</taxon>
        <taxon>Neisseriales</taxon>
        <taxon>Neisseriaceae</taxon>
        <taxon>Uruburuella</taxon>
    </lineage>
</organism>
<gene>
    <name evidence="2" type="ORF">EV680_10136</name>
    <name evidence="3" type="ORF">LVJ78_09115</name>
</gene>
<reference evidence="3" key="3">
    <citation type="journal article" date="2022" name="Res Sq">
        <title>Evolution of multicellular longitudinally dividing oral cavity symbionts (Neisseriaceae).</title>
        <authorList>
            <person name="Nyongesa S."/>
            <person name="Weber P."/>
            <person name="Bernet E."/>
            <person name="Pullido F."/>
            <person name="Nieckarz M."/>
            <person name="Delaby M."/>
            <person name="Nieves C."/>
            <person name="Viehboeck T."/>
            <person name="Krause N."/>
            <person name="Rivera-Millot A."/>
            <person name="Nakamura A."/>
            <person name="Vischer N."/>
            <person name="VanNieuwenhze M."/>
            <person name="Brun Y."/>
            <person name="Cava F."/>
            <person name="Bulgheresi S."/>
            <person name="Veyrier F."/>
        </authorList>
    </citation>
    <scope>NUCLEOTIDE SEQUENCE</scope>
    <source>
        <strain evidence="3">1258/02</strain>
    </source>
</reference>
<reference evidence="2 4" key="1">
    <citation type="submission" date="2019-03" db="EMBL/GenBank/DDBJ databases">
        <title>Genomic Encyclopedia of Type Strains, Phase IV (KMG-IV): sequencing the most valuable type-strain genomes for metagenomic binning, comparative biology and taxonomic classification.</title>
        <authorList>
            <person name="Goeker M."/>
        </authorList>
    </citation>
    <scope>NUCLEOTIDE SEQUENCE [LARGE SCALE GENOMIC DNA]</scope>
    <source>
        <strain evidence="2 4">DSM 17474</strain>
    </source>
</reference>
<evidence type="ECO:0000256" key="1">
    <source>
        <dbReference type="SAM" id="SignalP"/>
    </source>
</evidence>
<dbReference type="RefSeq" id="WP_207894255.1">
    <property type="nucleotide sequence ID" value="NZ_CP091507.1"/>
</dbReference>
<protein>
    <recommendedName>
        <fullName evidence="6">TonB-dependent receptor</fullName>
    </recommendedName>
</protein>
<dbReference type="Proteomes" id="UP000829756">
    <property type="component" value="Chromosome"/>
</dbReference>
<accession>A0AAE9KGG3</accession>
<sequence length="80" mass="8576">MQHTIFFTRSLLAAAILSAYTHGFAADGDTQSAELETVNVVGSMNKLQTVPFLQAKDAVNITAATLSEEGVEKADEIGRY</sequence>
<feature type="chain" id="PRO_5042152661" description="TonB-dependent receptor" evidence="1">
    <location>
        <begin position="26"/>
        <end position="80"/>
    </location>
</feature>
<feature type="signal peptide" evidence="1">
    <location>
        <begin position="1"/>
        <end position="25"/>
    </location>
</feature>
<keyword evidence="4" id="KW-1185">Reference proteome</keyword>
<dbReference type="Proteomes" id="UP000294721">
    <property type="component" value="Unassembled WGS sequence"/>
</dbReference>
<proteinExistence type="predicted"/>
<dbReference type="EMBL" id="SLXE01000001">
    <property type="protein sequence ID" value="TCP10371.1"/>
    <property type="molecule type" value="Genomic_DNA"/>
</dbReference>
<dbReference type="AlphaFoldDB" id="A0AAE9KGG3"/>
<evidence type="ECO:0000313" key="3">
    <source>
        <dbReference type="EMBL" id="UOO78855.1"/>
    </source>
</evidence>
<reference evidence="3" key="2">
    <citation type="submission" date="2021-12" db="EMBL/GenBank/DDBJ databases">
        <authorList>
            <person name="Veyrier F.J."/>
        </authorList>
    </citation>
    <scope>NUCLEOTIDE SEQUENCE</scope>
    <source>
        <strain evidence="3">1258/02</strain>
    </source>
</reference>